<dbReference type="AlphaFoldDB" id="A0A832I6B7"/>
<organism evidence="2">
    <name type="scientific">Eiseniibacteriota bacterium</name>
    <dbReference type="NCBI Taxonomy" id="2212470"/>
    <lineage>
        <taxon>Bacteria</taxon>
        <taxon>Candidatus Eiseniibacteriota</taxon>
    </lineage>
</organism>
<sequence length="297" mass="30782">MSRSPHLLACAVLGALLAAAPAAAQLSENLGSLSGDNAKGYLHPLNSALSGTMNAAIFQTGKVPKASPSFQIGVRVMGVTLPDDERTYRPTPPPGFTPIEDVQAPTVTGSGTAVAQQGQGGTTLYHPGGFDIGEFAFAAPQLSVGGLFGTRLVARWISVELGDSDLGSFDLFGVGAQHSISQYVPAMPFDLAAGLFYQSFSIDDDLVKSSALHLNVTASKSFGLVQPYLGVGYDTFELEAEYEDDTNPGNNIAVKLDKKSNAHLTLGLMVGFPVVKLYAEGNIAAANGAAVGLSFGN</sequence>
<name>A0A832I6B7_UNCEI</name>
<accession>A0A832I6B7</accession>
<keyword evidence="1" id="KW-0732">Signal</keyword>
<dbReference type="Pfam" id="PF20230">
    <property type="entry name" value="DUF6588"/>
    <property type="match status" value="1"/>
</dbReference>
<dbReference type="InterPro" id="IPR046495">
    <property type="entry name" value="DUF6588"/>
</dbReference>
<feature type="chain" id="PRO_5032397192" description="Transporter" evidence="1">
    <location>
        <begin position="25"/>
        <end position="297"/>
    </location>
</feature>
<comment type="caution">
    <text evidence="2">The sequence shown here is derived from an EMBL/GenBank/DDBJ whole genome shotgun (WGS) entry which is preliminary data.</text>
</comment>
<dbReference type="EMBL" id="DSQF01000026">
    <property type="protein sequence ID" value="HGZ44359.1"/>
    <property type="molecule type" value="Genomic_DNA"/>
</dbReference>
<proteinExistence type="predicted"/>
<evidence type="ECO:0000256" key="1">
    <source>
        <dbReference type="SAM" id="SignalP"/>
    </source>
</evidence>
<gene>
    <name evidence="2" type="ORF">ENR23_13260</name>
</gene>
<evidence type="ECO:0008006" key="3">
    <source>
        <dbReference type="Google" id="ProtNLM"/>
    </source>
</evidence>
<reference evidence="2" key="1">
    <citation type="journal article" date="2020" name="mSystems">
        <title>Genome- and Community-Level Interaction Insights into Carbon Utilization and Element Cycling Functions of Hydrothermarchaeota in Hydrothermal Sediment.</title>
        <authorList>
            <person name="Zhou Z."/>
            <person name="Liu Y."/>
            <person name="Xu W."/>
            <person name="Pan J."/>
            <person name="Luo Z.H."/>
            <person name="Li M."/>
        </authorList>
    </citation>
    <scope>NUCLEOTIDE SEQUENCE [LARGE SCALE GENOMIC DNA]</scope>
    <source>
        <strain evidence="2">SpSt-381</strain>
    </source>
</reference>
<evidence type="ECO:0000313" key="2">
    <source>
        <dbReference type="EMBL" id="HGZ44359.1"/>
    </source>
</evidence>
<protein>
    <recommendedName>
        <fullName evidence="3">Transporter</fullName>
    </recommendedName>
</protein>
<feature type="signal peptide" evidence="1">
    <location>
        <begin position="1"/>
        <end position="24"/>
    </location>
</feature>